<protein>
    <submittedName>
        <fullName evidence="1">Uncharacterized protein</fullName>
    </submittedName>
</protein>
<sequence length="109" mass="11711">MGINHAGCVNAESFTQQFFFFFGPLSLLQTFPIKLLRNTSTKSSSPNNQSKSNLCGYRRPWAGSLPLGARLQVFGKPLGLVCAGSPGRLSAGGCVYVQCHFAVIISGRK</sequence>
<evidence type="ECO:0000313" key="1">
    <source>
        <dbReference type="EMBL" id="PIO03591.1"/>
    </source>
</evidence>
<keyword evidence="2" id="KW-1185">Reference proteome</keyword>
<gene>
    <name evidence="1" type="ORF">AB205_0191260</name>
</gene>
<name>A0A2G9PKW0_AQUCT</name>
<reference evidence="2" key="1">
    <citation type="journal article" date="2017" name="Nat. Commun.">
        <title>The North American bullfrog draft genome provides insight into hormonal regulation of long noncoding RNA.</title>
        <authorList>
            <person name="Hammond S.A."/>
            <person name="Warren R.L."/>
            <person name="Vandervalk B.P."/>
            <person name="Kucuk E."/>
            <person name="Khan H."/>
            <person name="Gibb E.A."/>
            <person name="Pandoh P."/>
            <person name="Kirk H."/>
            <person name="Zhao Y."/>
            <person name="Jones M."/>
            <person name="Mungall A.J."/>
            <person name="Coope R."/>
            <person name="Pleasance S."/>
            <person name="Moore R.A."/>
            <person name="Holt R.A."/>
            <person name="Round J.M."/>
            <person name="Ohora S."/>
            <person name="Walle B.V."/>
            <person name="Veldhoen N."/>
            <person name="Helbing C.C."/>
            <person name="Birol I."/>
        </authorList>
    </citation>
    <scope>NUCLEOTIDE SEQUENCE [LARGE SCALE GENOMIC DNA]</scope>
</reference>
<proteinExistence type="predicted"/>
<evidence type="ECO:0000313" key="2">
    <source>
        <dbReference type="Proteomes" id="UP000228934"/>
    </source>
</evidence>
<dbReference type="Proteomes" id="UP000228934">
    <property type="component" value="Unassembled WGS sequence"/>
</dbReference>
<dbReference type="EMBL" id="KV922651">
    <property type="protein sequence ID" value="PIO03591.1"/>
    <property type="molecule type" value="Genomic_DNA"/>
</dbReference>
<accession>A0A2G9PKW0</accession>
<dbReference type="AlphaFoldDB" id="A0A2G9PKW0"/>
<organism evidence="1 2">
    <name type="scientific">Aquarana catesbeiana</name>
    <name type="common">American bullfrog</name>
    <name type="synonym">Rana catesbeiana</name>
    <dbReference type="NCBI Taxonomy" id="8400"/>
    <lineage>
        <taxon>Eukaryota</taxon>
        <taxon>Metazoa</taxon>
        <taxon>Chordata</taxon>
        <taxon>Craniata</taxon>
        <taxon>Vertebrata</taxon>
        <taxon>Euteleostomi</taxon>
        <taxon>Amphibia</taxon>
        <taxon>Batrachia</taxon>
        <taxon>Anura</taxon>
        <taxon>Neobatrachia</taxon>
        <taxon>Ranoidea</taxon>
        <taxon>Ranidae</taxon>
        <taxon>Aquarana</taxon>
    </lineage>
</organism>
<dbReference type="OrthoDB" id="25987at2759"/>